<dbReference type="RefSeq" id="WP_163587171.1">
    <property type="nucleotide sequence ID" value="NZ_CP040852.1"/>
</dbReference>
<gene>
    <name evidence="1" type="ORF">FEE40_10350</name>
</gene>
<reference evidence="1 2" key="1">
    <citation type="journal article" date="2019" name="Nat. Med.">
        <title>Preventing dysbiosis of the neonatal mouse intestinal microbiome protects against late-onset sepsis.</title>
        <authorList>
            <person name="Singer J.R."/>
            <person name="Blosser E.G."/>
            <person name="Zindl C.L."/>
            <person name="Silberger D.J."/>
            <person name="Conlan S."/>
            <person name="Laufer V.A."/>
            <person name="DiToro D."/>
            <person name="Deming C."/>
            <person name="Kumar R."/>
            <person name="Morrow C.D."/>
            <person name="Segre J.A."/>
            <person name="Gray M.J."/>
            <person name="Randolph D.A."/>
            <person name="Weaver C.T."/>
        </authorList>
    </citation>
    <scope>NUCLEOTIDE SEQUENCE [LARGE SCALE GENOMIC DNA]</scope>
    <source>
        <strain evidence="1 2">V10</strain>
    </source>
</reference>
<name>A0AAE6WJV3_9LACO</name>
<protein>
    <submittedName>
        <fullName evidence="1">Uncharacterized protein</fullName>
    </submittedName>
</protein>
<accession>A0AAE6WJV3</accession>
<evidence type="ECO:0000313" key="2">
    <source>
        <dbReference type="Proteomes" id="UP000463931"/>
    </source>
</evidence>
<organism evidence="1 2">
    <name type="scientific">Ligilactobacillus murinus</name>
    <dbReference type="NCBI Taxonomy" id="1622"/>
    <lineage>
        <taxon>Bacteria</taxon>
        <taxon>Bacillati</taxon>
        <taxon>Bacillota</taxon>
        <taxon>Bacilli</taxon>
        <taxon>Lactobacillales</taxon>
        <taxon>Lactobacillaceae</taxon>
        <taxon>Ligilactobacillus</taxon>
    </lineage>
</organism>
<dbReference type="Proteomes" id="UP000463931">
    <property type="component" value="Chromosome"/>
</dbReference>
<proteinExistence type="predicted"/>
<dbReference type="AlphaFoldDB" id="A0AAE6WJV3"/>
<dbReference type="EMBL" id="CP040852">
    <property type="protein sequence ID" value="QIA90523.1"/>
    <property type="molecule type" value="Genomic_DNA"/>
</dbReference>
<evidence type="ECO:0000313" key="1">
    <source>
        <dbReference type="EMBL" id="QIA90523.1"/>
    </source>
</evidence>
<sequence length="112" mass="13096">MATFKTGAYKYDELTNSVSVLDQELREQGYVKLADNEQVVIKMSLNEEEARFMKKNEYTSFGDFQDEVASYAKGRFGHKLIIQKLITAYFNGWIVSDGKPKEYHYRQCNQLF</sequence>